<dbReference type="Proteomes" id="UP000580250">
    <property type="component" value="Unassembled WGS sequence"/>
</dbReference>
<dbReference type="AlphaFoldDB" id="A0A6V7Y631"/>
<accession>A0A6V7Y631</accession>
<evidence type="ECO:0000313" key="1">
    <source>
        <dbReference type="EMBL" id="CAD2207008.1"/>
    </source>
</evidence>
<reference evidence="1 2" key="1">
    <citation type="submission" date="2020-08" db="EMBL/GenBank/DDBJ databases">
        <authorList>
            <person name="Koutsovoulos G."/>
            <person name="Danchin GJ E."/>
        </authorList>
    </citation>
    <scope>NUCLEOTIDE SEQUENCE [LARGE SCALE GENOMIC DNA]</scope>
</reference>
<sequence>MRNYFVIERIEPFASQSRNTRGEIAHIRFNNLADHPRPDLALTTLIEQLLDRVLTGRPAPLRVGLQVQPPNFHHPFTVPLRPLEQNNAAALAAAIERLNEISQAGIDLLSGTTTTKVVAVWPLTGQRTNNPASHSGRFILVLHFSNKCKAVMFLQVVAIWTKNMQCLPMSFNCARPQSKRPLLSCSCSSYWTYKNSTC</sequence>
<name>A0A6V7Y631_MELEN</name>
<comment type="caution">
    <text evidence="1">The sequence shown here is derived from an EMBL/GenBank/DDBJ whole genome shotgun (WGS) entry which is preliminary data.</text>
</comment>
<organism evidence="1 2">
    <name type="scientific">Meloidogyne enterolobii</name>
    <name type="common">Root-knot nematode worm</name>
    <name type="synonym">Meloidogyne mayaguensis</name>
    <dbReference type="NCBI Taxonomy" id="390850"/>
    <lineage>
        <taxon>Eukaryota</taxon>
        <taxon>Metazoa</taxon>
        <taxon>Ecdysozoa</taxon>
        <taxon>Nematoda</taxon>
        <taxon>Chromadorea</taxon>
        <taxon>Rhabditida</taxon>
        <taxon>Tylenchina</taxon>
        <taxon>Tylenchomorpha</taxon>
        <taxon>Tylenchoidea</taxon>
        <taxon>Meloidogynidae</taxon>
        <taxon>Meloidogyninae</taxon>
        <taxon>Meloidogyne</taxon>
    </lineage>
</organism>
<protein>
    <submittedName>
        <fullName evidence="1">Uncharacterized protein</fullName>
    </submittedName>
</protein>
<dbReference type="EMBL" id="CAJEWN010003244">
    <property type="protein sequence ID" value="CAD2207008.1"/>
    <property type="molecule type" value="Genomic_DNA"/>
</dbReference>
<proteinExistence type="predicted"/>
<gene>
    <name evidence="1" type="ORF">MENT_LOCUS60913</name>
</gene>
<evidence type="ECO:0000313" key="2">
    <source>
        <dbReference type="Proteomes" id="UP000580250"/>
    </source>
</evidence>